<reference evidence="1 2" key="1">
    <citation type="submission" date="2019-08" db="EMBL/GenBank/DDBJ databases">
        <title>Antarcticibacterium arcticum sp. nov., a bacterium isolated from marine sediment of the Canadian Beaufort Sea.</title>
        <authorList>
            <person name="Lee Y.M."/>
            <person name="Baek K."/>
            <person name="Lee D.-H."/>
            <person name="Shin S.C."/>
            <person name="Jin Y.K."/>
            <person name="Park Y."/>
        </authorList>
    </citation>
    <scope>NUCLEOTIDE SEQUENCE [LARGE SCALE GENOMIC DNA]</scope>
    <source>
        <strain evidence="1 2">PAMC 28998</strain>
    </source>
</reference>
<sequence length="86" mass="10127">MTDEDNKLVNYRFITELDRTYIQVNLNFETGDKIITMKPDNETAVEFEITLSSREENCTTYYISNFNVRDFDWDETGSNGVIRVNI</sequence>
<dbReference type="KEGG" id="anp:FK178_14750"/>
<name>A0A5B8YN28_9FLAO</name>
<evidence type="ECO:0000313" key="1">
    <source>
        <dbReference type="EMBL" id="QED38901.1"/>
    </source>
</evidence>
<gene>
    <name evidence="1" type="ORF">FK178_14750</name>
</gene>
<keyword evidence="2" id="KW-1185">Reference proteome</keyword>
<organism evidence="1 2">
    <name type="scientific">Antarcticibacterium arcticum</name>
    <dbReference type="NCBI Taxonomy" id="2585771"/>
    <lineage>
        <taxon>Bacteria</taxon>
        <taxon>Pseudomonadati</taxon>
        <taxon>Bacteroidota</taxon>
        <taxon>Flavobacteriia</taxon>
        <taxon>Flavobacteriales</taxon>
        <taxon>Flavobacteriaceae</taxon>
        <taxon>Antarcticibacterium</taxon>
    </lineage>
</organism>
<evidence type="ECO:0000313" key="2">
    <source>
        <dbReference type="Proteomes" id="UP000321954"/>
    </source>
</evidence>
<dbReference type="Proteomes" id="UP000321954">
    <property type="component" value="Chromosome"/>
</dbReference>
<dbReference type="AlphaFoldDB" id="A0A5B8YN28"/>
<accession>A0A5B8YN28</accession>
<dbReference type="RefSeq" id="WP_146836972.1">
    <property type="nucleotide sequence ID" value="NZ_CP042476.1"/>
</dbReference>
<proteinExistence type="predicted"/>
<protein>
    <submittedName>
        <fullName evidence="1">Uncharacterized protein</fullName>
    </submittedName>
</protein>
<dbReference type="EMBL" id="CP042476">
    <property type="protein sequence ID" value="QED38901.1"/>
    <property type="molecule type" value="Genomic_DNA"/>
</dbReference>